<evidence type="ECO:0000256" key="7">
    <source>
        <dbReference type="ARBA" id="ARBA00061363"/>
    </source>
</evidence>
<dbReference type="Gene3D" id="3.30.1510.10">
    <property type="entry name" value="Domain 2, N(10)-formyltetrahydrofolate synthetase"/>
    <property type="match status" value="1"/>
</dbReference>
<dbReference type="Proteomes" id="UP000233256">
    <property type="component" value="Unassembled WGS sequence"/>
</dbReference>
<dbReference type="InterPro" id="IPR027417">
    <property type="entry name" value="P-loop_NTPase"/>
</dbReference>
<dbReference type="GO" id="GO:0004329">
    <property type="term" value="F:formate-tetrahydrofolate ligase activity"/>
    <property type="evidence" value="ECO:0007669"/>
    <property type="project" value="UniProtKB-UniRule"/>
</dbReference>
<evidence type="ECO:0000256" key="8">
    <source>
        <dbReference type="HAMAP-Rule" id="MF_01543"/>
    </source>
</evidence>
<dbReference type="GO" id="GO:0035999">
    <property type="term" value="P:tetrahydrofolate interconversion"/>
    <property type="evidence" value="ECO:0007669"/>
    <property type="project" value="UniProtKB-UniRule"/>
</dbReference>
<dbReference type="Gene3D" id="3.10.410.10">
    <property type="entry name" value="Formyltetrahydrofolate synthetase, domain 3"/>
    <property type="match status" value="1"/>
</dbReference>
<dbReference type="Pfam" id="PF01268">
    <property type="entry name" value="FTHFS"/>
    <property type="match status" value="1"/>
</dbReference>
<proteinExistence type="inferred from homology"/>
<dbReference type="EC" id="6.3.4.3" evidence="8"/>
<dbReference type="AlphaFoldDB" id="A0A2N1PMP5"/>
<comment type="pathway">
    <text evidence="1 8">One-carbon metabolism; tetrahydrofolate interconversion.</text>
</comment>
<dbReference type="HAMAP" id="MF_01543">
    <property type="entry name" value="FTHFS"/>
    <property type="match status" value="1"/>
</dbReference>
<feature type="binding site" evidence="8">
    <location>
        <begin position="82"/>
        <end position="89"/>
    </location>
    <ligand>
        <name>ATP</name>
        <dbReference type="ChEBI" id="CHEBI:30616"/>
    </ligand>
</feature>
<dbReference type="InterPro" id="IPR020628">
    <property type="entry name" value="Formate_THF_ligase_CS"/>
</dbReference>
<keyword evidence="4 8" id="KW-0547">Nucleotide-binding</keyword>
<evidence type="ECO:0000256" key="4">
    <source>
        <dbReference type="ARBA" id="ARBA00022741"/>
    </source>
</evidence>
<dbReference type="InterPro" id="IPR000559">
    <property type="entry name" value="Formate_THF_ligase"/>
</dbReference>
<evidence type="ECO:0000256" key="1">
    <source>
        <dbReference type="ARBA" id="ARBA00004777"/>
    </source>
</evidence>
<reference evidence="9 10" key="1">
    <citation type="journal article" date="2017" name="ISME J.">
        <title>Potential for microbial H2 and metal transformations associated with novel bacteria and archaea in deep terrestrial subsurface sediments.</title>
        <authorList>
            <person name="Hernsdorf A.W."/>
            <person name="Amano Y."/>
            <person name="Miyakawa K."/>
            <person name="Ise K."/>
            <person name="Suzuki Y."/>
            <person name="Anantharaman K."/>
            <person name="Probst A."/>
            <person name="Burstein D."/>
            <person name="Thomas B.C."/>
            <person name="Banfield J.F."/>
        </authorList>
    </citation>
    <scope>NUCLEOTIDE SEQUENCE [LARGE SCALE GENOMIC DNA]</scope>
    <source>
        <strain evidence="9">HGW-Wallbacteria-1</strain>
    </source>
</reference>
<dbReference type="GO" id="GO:0005524">
    <property type="term" value="F:ATP binding"/>
    <property type="evidence" value="ECO:0007669"/>
    <property type="project" value="UniProtKB-UniRule"/>
</dbReference>
<dbReference type="FunFam" id="3.30.1510.10:FF:000001">
    <property type="entry name" value="Formate--tetrahydrofolate ligase"/>
    <property type="match status" value="1"/>
</dbReference>
<evidence type="ECO:0000256" key="2">
    <source>
        <dbReference type="ARBA" id="ARBA00022563"/>
    </source>
</evidence>
<dbReference type="UniPathway" id="UPA00193"/>
<dbReference type="Gene3D" id="3.40.50.300">
    <property type="entry name" value="P-loop containing nucleotide triphosphate hydrolases"/>
    <property type="match status" value="1"/>
</dbReference>
<comment type="caution">
    <text evidence="9">The sequence shown here is derived from an EMBL/GenBank/DDBJ whole genome shotgun (WGS) entry which is preliminary data.</text>
</comment>
<evidence type="ECO:0000313" key="10">
    <source>
        <dbReference type="Proteomes" id="UP000233256"/>
    </source>
</evidence>
<gene>
    <name evidence="8" type="primary">fhs</name>
    <name evidence="9" type="ORF">CVV64_13435</name>
</gene>
<dbReference type="FunFam" id="3.10.410.10:FF:000001">
    <property type="entry name" value="Putative formate--tetrahydrofolate ligase"/>
    <property type="match status" value="1"/>
</dbReference>
<dbReference type="PROSITE" id="PS00722">
    <property type="entry name" value="FTHFS_2"/>
    <property type="match status" value="1"/>
</dbReference>
<keyword evidence="3 8" id="KW-0436">Ligase</keyword>
<dbReference type="PROSITE" id="PS00721">
    <property type="entry name" value="FTHFS_1"/>
    <property type="match status" value="1"/>
</dbReference>
<accession>A0A2N1PMP5</accession>
<organism evidence="9 10">
    <name type="scientific">Candidatus Wallbacteria bacterium HGW-Wallbacteria-1</name>
    <dbReference type="NCBI Taxonomy" id="2013854"/>
    <lineage>
        <taxon>Bacteria</taxon>
        <taxon>Candidatus Walliibacteriota</taxon>
    </lineage>
</organism>
<keyword evidence="2 8" id="KW-0554">One-carbon metabolism</keyword>
<protein>
    <recommendedName>
        <fullName evidence="8">Formate--tetrahydrofolate ligase</fullName>
        <ecNumber evidence="8">6.3.4.3</ecNumber>
    </recommendedName>
    <alternativeName>
        <fullName evidence="8">Formyltetrahydrofolate synthetase</fullName>
        <shortName evidence="8">FHS</shortName>
        <shortName evidence="8">FTHFS</shortName>
    </alternativeName>
</protein>
<evidence type="ECO:0000256" key="5">
    <source>
        <dbReference type="ARBA" id="ARBA00022840"/>
    </source>
</evidence>
<dbReference type="NCBIfam" id="NF010030">
    <property type="entry name" value="PRK13505.1"/>
    <property type="match status" value="1"/>
</dbReference>
<evidence type="ECO:0000256" key="3">
    <source>
        <dbReference type="ARBA" id="ARBA00022598"/>
    </source>
</evidence>
<keyword evidence="5 8" id="KW-0067">ATP-binding</keyword>
<dbReference type="CDD" id="cd00477">
    <property type="entry name" value="FTHFS"/>
    <property type="match status" value="1"/>
</dbReference>
<name>A0A2N1PMP5_9BACT</name>
<comment type="similarity">
    <text evidence="7 8">Belongs to the formate--tetrahydrofolate ligase family.</text>
</comment>
<sequence length="580" mass="61842">MTTFNESAGRTYTERCADVPSDIEISRNASPGPIMEIAAKLGLKSENLKLYGDHIAKVRNFTELMKSESMGHLILVSAITPTPAGEGKTTISIGLAQGLAKIGEKVCLALREPSLGPSFGVKGGATGGGRSQVLPMEDINLHFTGDIHAVSTAHNLLAAALDNHLHHGNALRVNPADILLRRVIDLNDRSLRNIVIGLGGKSNAPARETGFDISVASEIMAILCLSRDREDLETRLAKIIVGFTYDGEPVTASDLRAVGSMSLLLRDALMPNLVQTIEGVPAFIHGGPFANIAQGTNSIIATRSALGLADFVVTEAGFGFDLGAEKFMDIKCRTAGIAPSAAVLVATVRALKHHGGVKLRTLSQPDPEAVRRGLENLDKHLENMNKFNICPVVAINRFPGDTDEEIEIIIERCRAHSCSLSGEGVGVAVVTAWADGGEGAARLAEIVAATARNCSREMRYLYDPEKGIEASIETISKEIYGANAVDYTPQARKDLRAIKKLGLDKLPVCIAKTQKSLSDNPALLGRPKDFIVTVREIQIAAGAGFLIPITGEIMRMPGLPSEPALNTIGFDENGNVVNLF</sequence>
<dbReference type="SUPFAM" id="SSF52540">
    <property type="entry name" value="P-loop containing nucleoside triphosphate hydrolases"/>
    <property type="match status" value="1"/>
</dbReference>
<evidence type="ECO:0000256" key="6">
    <source>
        <dbReference type="ARBA" id="ARBA00049033"/>
    </source>
</evidence>
<dbReference type="EMBL" id="PGXC01000015">
    <property type="protein sequence ID" value="PKK89616.1"/>
    <property type="molecule type" value="Genomic_DNA"/>
</dbReference>
<evidence type="ECO:0000313" key="9">
    <source>
        <dbReference type="EMBL" id="PKK89616.1"/>
    </source>
</evidence>
<comment type="catalytic activity">
    <reaction evidence="6 8">
        <text>(6S)-5,6,7,8-tetrahydrofolate + formate + ATP = (6R)-10-formyltetrahydrofolate + ADP + phosphate</text>
        <dbReference type="Rhea" id="RHEA:20221"/>
        <dbReference type="ChEBI" id="CHEBI:15740"/>
        <dbReference type="ChEBI" id="CHEBI:30616"/>
        <dbReference type="ChEBI" id="CHEBI:43474"/>
        <dbReference type="ChEBI" id="CHEBI:57453"/>
        <dbReference type="ChEBI" id="CHEBI:195366"/>
        <dbReference type="ChEBI" id="CHEBI:456216"/>
        <dbReference type="EC" id="6.3.4.3"/>
    </reaction>
</comment>